<comment type="caution">
    <text evidence="2">The sequence shown here is derived from an EMBL/GenBank/DDBJ whole genome shotgun (WGS) entry which is preliminary data.</text>
</comment>
<feature type="compositionally biased region" description="Basic and acidic residues" evidence="1">
    <location>
        <begin position="28"/>
        <end position="39"/>
    </location>
</feature>
<reference evidence="3" key="1">
    <citation type="journal article" date="2024" name="Algal Res.">
        <title>Biochemical, toxicological and genomic investigation of a high-biomass producing Limnothrix strain isolated from Italian shallow drinking water reservoir.</title>
        <authorList>
            <person name="Simonazzi M."/>
            <person name="Shishido T.K."/>
            <person name="Delbaje E."/>
            <person name="Wahlsten M."/>
            <person name="Fewer D.P."/>
            <person name="Sivonen K."/>
            <person name="Pezzolesi L."/>
            <person name="Pistocchi R."/>
        </authorList>
    </citation>
    <scope>NUCLEOTIDE SEQUENCE [LARGE SCALE GENOMIC DNA]</scope>
    <source>
        <strain evidence="3">LRLZ20PSL1</strain>
    </source>
</reference>
<keyword evidence="3" id="KW-1185">Reference proteome</keyword>
<name>A0ABW7C5P7_9CYAN</name>
<protein>
    <submittedName>
        <fullName evidence="2">Uncharacterized protein</fullName>
    </submittedName>
</protein>
<sequence length="580" mass="62599">MPEIPLPGSIFPTANDAATQSSGQDLQRQIDDAWSRGRPWEAPSLAPTLKPIVPQLPPALSGGPINPAGGGSSSHASGRHPGDRLPAPTGGSPGEDPGTGPGDGPEEFAIPYRKSKIKFTFWTAEAIYDPKSQLYDFGGWVFYSSRVTDLPAGPYRFRILPIEPEYAGRYRSPPSGAKRLYEAVPLDPEARTIRLGFASWGCIAAVEIVSGEDPDSTPVPDFPEFPGGGGLTISSPPIRNAPNRALPPLAFPPGSTGRFPGGGSVSQCRFEKANLDKILKNQDDILKRLGPEIKSKKGGDYGLSGAMQNVQKMQWLNQTLNVLSVFFSLHNALMLSRNLVESVTGLLDVGLQAFMRVFRLSDPDEDAQIDVADLISKGWQALMIDVFGKEQWILLQAKINAVNRILQSASNVYFNIQSIFDGTRGLIEIATNNVSRIGNALKKSRIVGENDYKWMPVGINANSGRIQKLYDTINNATELTDVLTGIAGEVVNISDESRELAKAQAELTKQLSGAQEILNKEDLPEGEIRPVGSGFEPENVPQTLIAESAKKASEASDISTLDLFSDDAPWEFLGDPPPKG</sequence>
<evidence type="ECO:0000256" key="1">
    <source>
        <dbReference type="SAM" id="MobiDB-lite"/>
    </source>
</evidence>
<organism evidence="2 3">
    <name type="scientific">Limnothrix redekei LRLZ20PSL1</name>
    <dbReference type="NCBI Taxonomy" id="3112953"/>
    <lineage>
        <taxon>Bacteria</taxon>
        <taxon>Bacillati</taxon>
        <taxon>Cyanobacteriota</taxon>
        <taxon>Cyanophyceae</taxon>
        <taxon>Pseudanabaenales</taxon>
        <taxon>Pseudanabaenaceae</taxon>
        <taxon>Limnothrix</taxon>
    </lineage>
</organism>
<feature type="region of interest" description="Disordered" evidence="1">
    <location>
        <begin position="1"/>
        <end position="107"/>
    </location>
</feature>
<gene>
    <name evidence="2" type="ORF">VPK24_01930</name>
</gene>
<feature type="compositionally biased region" description="Polar residues" evidence="1">
    <location>
        <begin position="16"/>
        <end position="27"/>
    </location>
</feature>
<feature type="compositionally biased region" description="Gly residues" evidence="1">
    <location>
        <begin position="91"/>
        <end position="103"/>
    </location>
</feature>
<dbReference type="EMBL" id="JAZAQF010000008">
    <property type="protein sequence ID" value="MFG3816381.1"/>
    <property type="molecule type" value="Genomic_DNA"/>
</dbReference>
<evidence type="ECO:0000313" key="3">
    <source>
        <dbReference type="Proteomes" id="UP001604335"/>
    </source>
</evidence>
<evidence type="ECO:0000313" key="2">
    <source>
        <dbReference type="EMBL" id="MFG3816381.1"/>
    </source>
</evidence>
<proteinExistence type="predicted"/>
<dbReference type="RefSeq" id="WP_393010237.1">
    <property type="nucleotide sequence ID" value="NZ_JAZAQF010000008.1"/>
</dbReference>
<dbReference type="Proteomes" id="UP001604335">
    <property type="component" value="Unassembled WGS sequence"/>
</dbReference>
<accession>A0ABW7C5P7</accession>